<dbReference type="RefSeq" id="WP_099478616.1">
    <property type="nucleotide sequence ID" value="NZ_CP016809.1"/>
</dbReference>
<gene>
    <name evidence="4" type="ORF">BBD41_20705</name>
</gene>
<dbReference type="PANTHER" id="PTHR36444">
    <property type="entry name" value="TRANSCRIPTIONAL REGULATOR PROTEIN YOBU-RELATED"/>
    <property type="match status" value="1"/>
</dbReference>
<dbReference type="InterPro" id="IPR036390">
    <property type="entry name" value="WH_DNA-bd_sf"/>
</dbReference>
<dbReference type="InterPro" id="IPR036388">
    <property type="entry name" value="WH-like_DNA-bd_sf"/>
</dbReference>
<evidence type="ECO:0000259" key="3">
    <source>
        <dbReference type="PROSITE" id="PS51000"/>
    </source>
</evidence>
<keyword evidence="2" id="KW-0804">Transcription</keyword>
<sequence length="232" mass="26661">MPKTERMLKIMQRVYEKRSFTVGEMADEFSVSYRTMLRYLHELSELGVPLYATEGKHGGYSVLTSRQRRELAAAAPDTEAVKRVVKPRIQIVGLEMKTPFTAFYMTHTLKPKLWQELVSRLHEIPYRRTTPRPSYVAAVMNRQQIYHYVAGIEVTALGNVPEGMVSLTIPAQEYAMYAHEGRSDREDIDQSYAYVLQRMKQLGMNPDPGCYALECRDDADASVIQMFIPIKK</sequence>
<dbReference type="EMBL" id="CP016809">
    <property type="protein sequence ID" value="ANY74786.1"/>
    <property type="molecule type" value="Genomic_DNA"/>
</dbReference>
<dbReference type="Pfam" id="PF08279">
    <property type="entry name" value="HTH_11"/>
    <property type="match status" value="1"/>
</dbReference>
<keyword evidence="1" id="KW-0805">Transcription regulation</keyword>
<evidence type="ECO:0000313" key="4">
    <source>
        <dbReference type="EMBL" id="ANY74786.1"/>
    </source>
</evidence>
<dbReference type="AlphaFoldDB" id="A0A1B2E485"/>
<dbReference type="InterPro" id="IPR001034">
    <property type="entry name" value="DeoR_HTH"/>
</dbReference>
<dbReference type="InterPro" id="IPR013196">
    <property type="entry name" value="HTH_11"/>
</dbReference>
<dbReference type="GO" id="GO:0003700">
    <property type="term" value="F:DNA-binding transcription factor activity"/>
    <property type="evidence" value="ECO:0007669"/>
    <property type="project" value="InterPro"/>
</dbReference>
<accession>A0A1B2E485</accession>
<dbReference type="GO" id="GO:0003677">
    <property type="term" value="F:DNA binding"/>
    <property type="evidence" value="ECO:0007669"/>
    <property type="project" value="UniProtKB-KW"/>
</dbReference>
<protein>
    <submittedName>
        <fullName evidence="4">DNA-binding protein</fullName>
    </submittedName>
</protein>
<keyword evidence="4" id="KW-0238">DNA-binding</keyword>
<dbReference type="PANTHER" id="PTHR36444:SF2">
    <property type="entry name" value="TRANSCRIPTIONAL REGULATOR PROTEIN YOBU-RELATED"/>
    <property type="match status" value="1"/>
</dbReference>
<dbReference type="SMART" id="SM00871">
    <property type="entry name" value="AraC_E_bind"/>
    <property type="match status" value="1"/>
</dbReference>
<dbReference type="SUPFAM" id="SSF46785">
    <property type="entry name" value="Winged helix' DNA-binding domain"/>
    <property type="match status" value="1"/>
</dbReference>
<dbReference type="Gene3D" id="3.20.80.10">
    <property type="entry name" value="Regulatory factor, effector binding domain"/>
    <property type="match status" value="1"/>
</dbReference>
<name>A0A1B2E485_9BACL</name>
<evidence type="ECO:0000256" key="1">
    <source>
        <dbReference type="ARBA" id="ARBA00023015"/>
    </source>
</evidence>
<dbReference type="InterPro" id="IPR053182">
    <property type="entry name" value="YobU-like_regulator"/>
</dbReference>
<dbReference type="PROSITE" id="PS51000">
    <property type="entry name" value="HTH_DEOR_2"/>
    <property type="match status" value="1"/>
</dbReference>
<dbReference type="InterPro" id="IPR010499">
    <property type="entry name" value="AraC_E-bd"/>
</dbReference>
<feature type="domain" description="HTH deoR-type" evidence="3">
    <location>
        <begin position="3"/>
        <end position="62"/>
    </location>
</feature>
<dbReference type="InterPro" id="IPR011256">
    <property type="entry name" value="Reg_factor_effector_dom_sf"/>
</dbReference>
<dbReference type="Pfam" id="PF14526">
    <property type="entry name" value="Cass2"/>
    <property type="match status" value="1"/>
</dbReference>
<reference evidence="4" key="1">
    <citation type="submission" date="2016-08" db="EMBL/GenBank/DDBJ databases">
        <title>Complete Genome Seqeunce of Paenibacillus sp. nov. IHBB 9852 from high altitute lake of Indian trans-Himalayas.</title>
        <authorList>
            <person name="Kiran S."/>
            <person name="Swarnkar M.K."/>
            <person name="Rana A."/>
            <person name="Tewari R."/>
            <person name="Gulati A."/>
        </authorList>
    </citation>
    <scope>NUCLEOTIDE SEQUENCE [LARGE SCALE GENOMIC DNA]</scope>
    <source>
        <strain evidence="4">IHBB 9852</strain>
    </source>
</reference>
<evidence type="ECO:0000256" key="2">
    <source>
        <dbReference type="ARBA" id="ARBA00023163"/>
    </source>
</evidence>
<dbReference type="Gene3D" id="1.10.10.10">
    <property type="entry name" value="Winged helix-like DNA-binding domain superfamily/Winged helix DNA-binding domain"/>
    <property type="match status" value="1"/>
</dbReference>
<dbReference type="KEGG" id="pib:BBD41_20705"/>
<dbReference type="SUPFAM" id="SSF55136">
    <property type="entry name" value="Probable bacterial effector-binding domain"/>
    <property type="match status" value="1"/>
</dbReference>
<dbReference type="InterPro" id="IPR029441">
    <property type="entry name" value="Cass2"/>
</dbReference>
<proteinExistence type="predicted"/>
<organism evidence="4">
    <name type="scientific">Paenibacillus ihbetae</name>
    <dbReference type="NCBI Taxonomy" id="1870820"/>
    <lineage>
        <taxon>Bacteria</taxon>
        <taxon>Bacillati</taxon>
        <taxon>Bacillota</taxon>
        <taxon>Bacilli</taxon>
        <taxon>Bacillales</taxon>
        <taxon>Paenibacillaceae</taxon>
        <taxon>Paenibacillus</taxon>
    </lineage>
</organism>